<dbReference type="InterPro" id="IPR036116">
    <property type="entry name" value="FN3_sf"/>
</dbReference>
<keyword evidence="1" id="KW-0812">Transmembrane</keyword>
<evidence type="ECO:0000313" key="4">
    <source>
        <dbReference type="Proteomes" id="UP001597525"/>
    </source>
</evidence>
<dbReference type="Proteomes" id="UP001597525">
    <property type="component" value="Unassembled WGS sequence"/>
</dbReference>
<keyword evidence="1" id="KW-0472">Membrane</keyword>
<dbReference type="PROSITE" id="PS50853">
    <property type="entry name" value="FN3"/>
    <property type="match status" value="1"/>
</dbReference>
<dbReference type="CDD" id="cd00063">
    <property type="entry name" value="FN3"/>
    <property type="match status" value="1"/>
</dbReference>
<dbReference type="InterPro" id="IPR003961">
    <property type="entry name" value="FN3_dom"/>
</dbReference>
<comment type="caution">
    <text evidence="3">The sequence shown here is derived from an EMBL/GenBank/DDBJ whole genome shotgun (WGS) entry which is preliminary data.</text>
</comment>
<evidence type="ECO:0000259" key="2">
    <source>
        <dbReference type="PROSITE" id="PS50853"/>
    </source>
</evidence>
<sequence>MKRLKARIDYSYLRHEELAVLAGKVSNALTDNPNFTSPNTLIETFTEQAADYIAKLQIAIRGGSKNDNDQKEESRVKLLAAFRELANLVNSVALGSAAIISSSALILGKPNSALTKPGLILLVRMGDGAVSGEIGIRFQADKAATEYLIEIGRMLGDTESITWEQSYTVRNSRKFIVGNLEPGTRYFARVQGRNALGSGDWSEFTSIIAR</sequence>
<organism evidence="3 4">
    <name type="scientific">Sphingobacterium bambusae</name>
    <dbReference type="NCBI Taxonomy" id="662858"/>
    <lineage>
        <taxon>Bacteria</taxon>
        <taxon>Pseudomonadati</taxon>
        <taxon>Bacteroidota</taxon>
        <taxon>Sphingobacteriia</taxon>
        <taxon>Sphingobacteriales</taxon>
        <taxon>Sphingobacteriaceae</taxon>
        <taxon>Sphingobacterium</taxon>
    </lineage>
</organism>
<evidence type="ECO:0000313" key="3">
    <source>
        <dbReference type="EMBL" id="MFD2966552.1"/>
    </source>
</evidence>
<reference evidence="4" key="1">
    <citation type="journal article" date="2019" name="Int. J. Syst. Evol. Microbiol.">
        <title>The Global Catalogue of Microorganisms (GCM) 10K type strain sequencing project: providing services to taxonomists for standard genome sequencing and annotation.</title>
        <authorList>
            <consortium name="The Broad Institute Genomics Platform"/>
            <consortium name="The Broad Institute Genome Sequencing Center for Infectious Disease"/>
            <person name="Wu L."/>
            <person name="Ma J."/>
        </authorList>
    </citation>
    <scope>NUCLEOTIDE SEQUENCE [LARGE SCALE GENOMIC DNA]</scope>
    <source>
        <strain evidence="4">KCTC 22814</strain>
    </source>
</reference>
<name>A0ABW6BB64_9SPHI</name>
<dbReference type="InterPro" id="IPR013783">
    <property type="entry name" value="Ig-like_fold"/>
</dbReference>
<accession>A0ABW6BB64</accession>
<evidence type="ECO:0000256" key="1">
    <source>
        <dbReference type="SAM" id="Phobius"/>
    </source>
</evidence>
<proteinExistence type="predicted"/>
<keyword evidence="1" id="KW-1133">Transmembrane helix</keyword>
<protein>
    <submittedName>
        <fullName evidence="3">Fibronectin type III domain-containing protein</fullName>
    </submittedName>
</protein>
<feature type="domain" description="Fibronectin type-III" evidence="2">
    <location>
        <begin position="116"/>
        <end position="210"/>
    </location>
</feature>
<dbReference type="Pfam" id="PF00041">
    <property type="entry name" value="fn3"/>
    <property type="match status" value="1"/>
</dbReference>
<feature type="transmembrane region" description="Helical" evidence="1">
    <location>
        <begin position="85"/>
        <end position="107"/>
    </location>
</feature>
<keyword evidence="4" id="KW-1185">Reference proteome</keyword>
<dbReference type="SUPFAM" id="SSF49265">
    <property type="entry name" value="Fibronectin type III"/>
    <property type="match status" value="1"/>
</dbReference>
<dbReference type="EMBL" id="JBHUPB010000003">
    <property type="protein sequence ID" value="MFD2966552.1"/>
    <property type="molecule type" value="Genomic_DNA"/>
</dbReference>
<gene>
    <name evidence="3" type="ORF">ACFS7Y_04095</name>
</gene>
<dbReference type="Gene3D" id="2.60.40.10">
    <property type="entry name" value="Immunoglobulins"/>
    <property type="match status" value="1"/>
</dbReference>
<dbReference type="RefSeq" id="WP_320184336.1">
    <property type="nucleotide sequence ID" value="NZ_CP138332.1"/>
</dbReference>